<sequence length="110" mass="12677">MRKRWLPRPRGQSRRKRVRLMSLYCNKSEAARFFGMCRQTMYGVVDGIQKEIKAGRYSQYAIAGGKVSKAVVLDYLRYRDWLADKNTRELVPPYDEIAAIRAVGEMGAGK</sequence>
<evidence type="ECO:0000313" key="1">
    <source>
        <dbReference type="EMBL" id="DAE10979.1"/>
    </source>
</evidence>
<organism evidence="1">
    <name type="scientific">Siphoviridae sp. ctPsO101</name>
    <dbReference type="NCBI Taxonomy" id="2825487"/>
    <lineage>
        <taxon>Viruses</taxon>
        <taxon>Duplodnaviria</taxon>
        <taxon>Heunggongvirae</taxon>
        <taxon>Uroviricota</taxon>
        <taxon>Caudoviricetes</taxon>
    </lineage>
</organism>
<protein>
    <submittedName>
        <fullName evidence="1">Helix-turn-helix domain protein</fullName>
    </submittedName>
</protein>
<name>A0A8S5PWS4_9CAUD</name>
<accession>A0A8S5PWS4</accession>
<reference evidence="1" key="1">
    <citation type="journal article" date="2021" name="Proc. Natl. Acad. Sci. U.S.A.">
        <title>A Catalog of Tens of Thousands of Viruses from Human Metagenomes Reveals Hidden Associations with Chronic Diseases.</title>
        <authorList>
            <person name="Tisza M.J."/>
            <person name="Buck C.B."/>
        </authorList>
    </citation>
    <scope>NUCLEOTIDE SEQUENCE</scope>
    <source>
        <strain evidence="1">CtPsO101</strain>
    </source>
</reference>
<proteinExistence type="predicted"/>
<dbReference type="EMBL" id="BK015523">
    <property type="protein sequence ID" value="DAE10979.1"/>
    <property type="molecule type" value="Genomic_DNA"/>
</dbReference>